<organism evidence="1 2">
    <name type="scientific">Prevotella bivia</name>
    <dbReference type="NCBI Taxonomy" id="28125"/>
    <lineage>
        <taxon>Bacteria</taxon>
        <taxon>Pseudomonadati</taxon>
        <taxon>Bacteroidota</taxon>
        <taxon>Bacteroidia</taxon>
        <taxon>Bacteroidales</taxon>
        <taxon>Prevotellaceae</taxon>
        <taxon>Prevotella</taxon>
    </lineage>
</organism>
<dbReference type="EMBL" id="LTAG01000005">
    <property type="protein sequence ID" value="KXO18428.1"/>
    <property type="molecule type" value="Genomic_DNA"/>
</dbReference>
<sequence length="139" mass="15557">MIYNIFDYAQAGNNAFSFIKYDKNRQKIAVGICDFGIGIVNSVRNHIPNIGNDKKALEKSIEVNFTIASTEHNRGWGLENILNNSDIVRIFSGEAVLIKVGEKKKVLGTNIKFPGTLIYLEVDILKLEDNDSVNLVIKE</sequence>
<accession>A0A137T138</accession>
<protein>
    <submittedName>
        <fullName evidence="1">Uncharacterized protein</fullName>
    </submittedName>
</protein>
<evidence type="ECO:0000313" key="2">
    <source>
        <dbReference type="Proteomes" id="UP000070093"/>
    </source>
</evidence>
<dbReference type="AlphaFoldDB" id="A0A137T138"/>
<name>A0A137T138_9BACT</name>
<comment type="caution">
    <text evidence="1">The sequence shown here is derived from an EMBL/GenBank/DDBJ whole genome shotgun (WGS) entry which is preliminary data.</text>
</comment>
<dbReference type="STRING" id="28125.HMPREF3202_00086"/>
<dbReference type="PATRIC" id="fig|28125.4.peg.82"/>
<proteinExistence type="predicted"/>
<evidence type="ECO:0000313" key="1">
    <source>
        <dbReference type="EMBL" id="KXO18428.1"/>
    </source>
</evidence>
<reference evidence="1 2" key="1">
    <citation type="submission" date="2016-02" db="EMBL/GenBank/DDBJ databases">
        <authorList>
            <person name="Wen L."/>
            <person name="He K."/>
            <person name="Yang H."/>
        </authorList>
    </citation>
    <scope>NUCLEOTIDE SEQUENCE [LARGE SCALE GENOMIC DNA]</scope>
    <source>
        <strain evidence="1 2">GED7880</strain>
    </source>
</reference>
<dbReference type="RefSeq" id="WP_052041070.1">
    <property type="nucleotide sequence ID" value="NZ_KQ965621.1"/>
</dbReference>
<dbReference type="Proteomes" id="UP000070093">
    <property type="component" value="Unassembled WGS sequence"/>
</dbReference>
<gene>
    <name evidence="1" type="ORF">HMPREF3202_00086</name>
</gene>